<evidence type="ECO:0000313" key="3">
    <source>
        <dbReference type="Proteomes" id="UP001196413"/>
    </source>
</evidence>
<accession>A0AAD5MG64</accession>
<sequence length="118" mass="13056">MKRNRIPDQTCQRAIANLTAHNSPQQLNISPLWVNIPFKLPLNVVLSIIHLQLHFCKESHVKLASITGHYSDDSSRLHVDTSGTFLGIKISPSPGAGTTLSERESDESPIVIQSMTEE</sequence>
<dbReference type="EMBL" id="JAHQIW010002730">
    <property type="protein sequence ID" value="KAJ1356168.1"/>
    <property type="molecule type" value="Genomic_DNA"/>
</dbReference>
<dbReference type="AlphaFoldDB" id="A0AAD5MG64"/>
<evidence type="ECO:0000313" key="2">
    <source>
        <dbReference type="EMBL" id="KAJ1356168.1"/>
    </source>
</evidence>
<comment type="caution">
    <text evidence="2">The sequence shown here is derived from an EMBL/GenBank/DDBJ whole genome shotgun (WGS) entry which is preliminary data.</text>
</comment>
<feature type="non-terminal residue" evidence="2">
    <location>
        <position position="1"/>
    </location>
</feature>
<feature type="region of interest" description="Disordered" evidence="1">
    <location>
        <begin position="92"/>
        <end position="118"/>
    </location>
</feature>
<reference evidence="2" key="1">
    <citation type="submission" date="2021-06" db="EMBL/GenBank/DDBJ databases">
        <title>Parelaphostrongylus tenuis whole genome reference sequence.</title>
        <authorList>
            <person name="Garwood T.J."/>
            <person name="Larsen P.A."/>
            <person name="Fountain-Jones N.M."/>
            <person name="Garbe J.R."/>
            <person name="Macchietto M.G."/>
            <person name="Kania S.A."/>
            <person name="Gerhold R.W."/>
            <person name="Richards J.E."/>
            <person name="Wolf T.M."/>
        </authorList>
    </citation>
    <scope>NUCLEOTIDE SEQUENCE</scope>
    <source>
        <strain evidence="2">MNPRO001-30</strain>
        <tissue evidence="2">Meninges</tissue>
    </source>
</reference>
<protein>
    <submittedName>
        <fullName evidence="2">Uncharacterized protein</fullName>
    </submittedName>
</protein>
<organism evidence="2 3">
    <name type="scientific">Parelaphostrongylus tenuis</name>
    <name type="common">Meningeal worm</name>
    <dbReference type="NCBI Taxonomy" id="148309"/>
    <lineage>
        <taxon>Eukaryota</taxon>
        <taxon>Metazoa</taxon>
        <taxon>Ecdysozoa</taxon>
        <taxon>Nematoda</taxon>
        <taxon>Chromadorea</taxon>
        <taxon>Rhabditida</taxon>
        <taxon>Rhabditina</taxon>
        <taxon>Rhabditomorpha</taxon>
        <taxon>Strongyloidea</taxon>
        <taxon>Metastrongylidae</taxon>
        <taxon>Parelaphostrongylus</taxon>
    </lineage>
</organism>
<gene>
    <name evidence="2" type="ORF">KIN20_013832</name>
</gene>
<keyword evidence="3" id="KW-1185">Reference proteome</keyword>
<proteinExistence type="predicted"/>
<name>A0AAD5MG64_PARTN</name>
<dbReference type="Proteomes" id="UP001196413">
    <property type="component" value="Unassembled WGS sequence"/>
</dbReference>
<evidence type="ECO:0000256" key="1">
    <source>
        <dbReference type="SAM" id="MobiDB-lite"/>
    </source>
</evidence>